<dbReference type="Pfam" id="PF00990">
    <property type="entry name" value="GGDEF"/>
    <property type="match status" value="1"/>
</dbReference>
<sequence length="267" mass="31649">MNFEDNIQEIKDIYTKWLKTYLLNNDEEEALISVYNDLFIKNHFIIDDIMDIFDIHILALKQILKINNDNDKIDWIYIKRANEFFAQFLTLFENYRQVLREQVEIDPLTRAYNRLSLDNVGEKVFNYSLKNKSSLLCVMLDLDNFKHINDAYGHDIGDQVLINVSKILKKNIKQKDFLYRYGGEEFLILLRDINYDEAFPFLTKLKDNLKKIKIKSLDKKITASFGATSLLEDNPISLYEMIKYADTAMYKAKKTSKDKVVFFRDLK</sequence>
<dbReference type="CDD" id="cd01949">
    <property type="entry name" value="GGDEF"/>
    <property type="match status" value="1"/>
</dbReference>
<dbReference type="InterPro" id="IPR043128">
    <property type="entry name" value="Rev_trsase/Diguanyl_cyclase"/>
</dbReference>
<reference evidence="2 3" key="1">
    <citation type="submission" date="2019-03" db="EMBL/GenBank/DDBJ databases">
        <title>Genomic Encyclopedia of Type Strains, Phase IV (KMG-IV): sequencing the most valuable type-strain genomes for metagenomic binning, comparative biology and taxonomic classification.</title>
        <authorList>
            <person name="Goeker M."/>
        </authorList>
    </citation>
    <scope>NUCLEOTIDE SEQUENCE [LARGE SCALE GENOMIC DNA]</scope>
    <source>
        <strain evidence="2 3">DSM 100055</strain>
    </source>
</reference>
<dbReference type="PANTHER" id="PTHR45138">
    <property type="entry name" value="REGULATORY COMPONENTS OF SENSORY TRANSDUCTION SYSTEM"/>
    <property type="match status" value="1"/>
</dbReference>
<dbReference type="AlphaFoldDB" id="A0AA46E070"/>
<dbReference type="Proteomes" id="UP000294678">
    <property type="component" value="Unassembled WGS sequence"/>
</dbReference>
<feature type="domain" description="GGDEF" evidence="1">
    <location>
        <begin position="133"/>
        <end position="265"/>
    </location>
</feature>
<protein>
    <submittedName>
        <fullName evidence="2">Diguanylate cyclase (GGDEF)-like protein</fullName>
    </submittedName>
</protein>
<dbReference type="SUPFAM" id="SSF55073">
    <property type="entry name" value="Nucleotide cyclase"/>
    <property type="match status" value="1"/>
</dbReference>
<evidence type="ECO:0000313" key="3">
    <source>
        <dbReference type="Proteomes" id="UP000294678"/>
    </source>
</evidence>
<organism evidence="2 3">
    <name type="scientific">Hypnocyclicus thermotrophus</name>
    <dbReference type="NCBI Taxonomy" id="1627895"/>
    <lineage>
        <taxon>Bacteria</taxon>
        <taxon>Fusobacteriati</taxon>
        <taxon>Fusobacteriota</taxon>
        <taxon>Fusobacteriia</taxon>
        <taxon>Fusobacteriales</taxon>
        <taxon>Fusobacteriaceae</taxon>
        <taxon>Hypnocyclicus</taxon>
    </lineage>
</organism>
<dbReference type="GO" id="GO:0052621">
    <property type="term" value="F:diguanylate cyclase activity"/>
    <property type="evidence" value="ECO:0007669"/>
    <property type="project" value="TreeGrafter"/>
</dbReference>
<dbReference type="NCBIfam" id="TIGR00254">
    <property type="entry name" value="GGDEF"/>
    <property type="match status" value="1"/>
</dbReference>
<dbReference type="FunFam" id="3.30.70.270:FF:000001">
    <property type="entry name" value="Diguanylate cyclase domain protein"/>
    <property type="match status" value="1"/>
</dbReference>
<proteinExistence type="predicted"/>
<evidence type="ECO:0000259" key="1">
    <source>
        <dbReference type="PROSITE" id="PS50887"/>
    </source>
</evidence>
<dbReference type="InterPro" id="IPR029787">
    <property type="entry name" value="Nucleotide_cyclase"/>
</dbReference>
<dbReference type="PANTHER" id="PTHR45138:SF9">
    <property type="entry name" value="DIGUANYLATE CYCLASE DGCM-RELATED"/>
    <property type="match status" value="1"/>
</dbReference>
<dbReference type="EMBL" id="SOBG01000001">
    <property type="protein sequence ID" value="TDT72346.1"/>
    <property type="molecule type" value="Genomic_DNA"/>
</dbReference>
<dbReference type="RefSeq" id="WP_134111919.1">
    <property type="nucleotide sequence ID" value="NZ_SOBG01000001.1"/>
</dbReference>
<comment type="caution">
    <text evidence="2">The sequence shown here is derived from an EMBL/GenBank/DDBJ whole genome shotgun (WGS) entry which is preliminary data.</text>
</comment>
<dbReference type="InterPro" id="IPR000160">
    <property type="entry name" value="GGDEF_dom"/>
</dbReference>
<name>A0AA46E070_9FUSO</name>
<keyword evidence="3" id="KW-1185">Reference proteome</keyword>
<accession>A0AA46E070</accession>
<dbReference type="PROSITE" id="PS50887">
    <property type="entry name" value="GGDEF"/>
    <property type="match status" value="1"/>
</dbReference>
<evidence type="ECO:0000313" key="2">
    <source>
        <dbReference type="EMBL" id="TDT72346.1"/>
    </source>
</evidence>
<gene>
    <name evidence="2" type="ORF">EV215_0146</name>
</gene>
<dbReference type="SMART" id="SM00267">
    <property type="entry name" value="GGDEF"/>
    <property type="match status" value="1"/>
</dbReference>
<dbReference type="Gene3D" id="3.30.70.270">
    <property type="match status" value="1"/>
</dbReference>
<dbReference type="InterPro" id="IPR050469">
    <property type="entry name" value="Diguanylate_Cyclase"/>
</dbReference>